<dbReference type="GO" id="GO:0046872">
    <property type="term" value="F:metal ion binding"/>
    <property type="evidence" value="ECO:0007669"/>
    <property type="project" value="UniProtKB-KW"/>
</dbReference>
<dbReference type="InParanoid" id="A0A1X7TZE8"/>
<dbReference type="GO" id="GO:0004423">
    <property type="term" value="F:iduronate-2-sulfatase activity"/>
    <property type="evidence" value="ECO:0007669"/>
    <property type="project" value="InterPro"/>
</dbReference>
<name>A0A1X7TZE8_AMPQE</name>
<feature type="domain" description="Sulfatase N-terminal" evidence="8">
    <location>
        <begin position="28"/>
        <end position="386"/>
    </location>
</feature>
<dbReference type="SUPFAM" id="SSF53649">
    <property type="entry name" value="Alkaline phosphatase-like"/>
    <property type="match status" value="1"/>
</dbReference>
<evidence type="ECO:0000259" key="8">
    <source>
        <dbReference type="Pfam" id="PF00884"/>
    </source>
</evidence>
<feature type="signal peptide" evidence="7">
    <location>
        <begin position="1"/>
        <end position="24"/>
    </location>
</feature>
<keyword evidence="6" id="KW-0106">Calcium</keyword>
<dbReference type="OMA" id="LYASFIH"/>
<proteinExistence type="inferred from homology"/>
<protein>
    <recommendedName>
        <fullName evidence="8">Sulfatase N-terminal domain-containing protein</fullName>
    </recommendedName>
</protein>
<dbReference type="AlphaFoldDB" id="A0A1X7TZE8"/>
<evidence type="ECO:0000256" key="3">
    <source>
        <dbReference type="ARBA" id="ARBA00022723"/>
    </source>
</evidence>
<dbReference type="InterPro" id="IPR017850">
    <property type="entry name" value="Alkaline_phosphatase_core_sf"/>
</dbReference>
<dbReference type="Pfam" id="PF00884">
    <property type="entry name" value="Sulfatase"/>
    <property type="match status" value="1"/>
</dbReference>
<feature type="chain" id="PRO_5010862929" description="Sulfatase N-terminal domain-containing protein" evidence="7">
    <location>
        <begin position="25"/>
        <end position="531"/>
    </location>
</feature>
<organism evidence="9">
    <name type="scientific">Amphimedon queenslandica</name>
    <name type="common">Sponge</name>
    <dbReference type="NCBI Taxonomy" id="400682"/>
    <lineage>
        <taxon>Eukaryota</taxon>
        <taxon>Metazoa</taxon>
        <taxon>Porifera</taxon>
        <taxon>Demospongiae</taxon>
        <taxon>Heteroscleromorpha</taxon>
        <taxon>Haplosclerida</taxon>
        <taxon>Niphatidae</taxon>
        <taxon>Amphimedon</taxon>
    </lineage>
</organism>
<gene>
    <name evidence="9" type="primary">100634409</name>
</gene>
<dbReference type="eggNOG" id="KOG3867">
    <property type="taxonomic scope" value="Eukaryota"/>
</dbReference>
<evidence type="ECO:0000313" key="10">
    <source>
        <dbReference type="Proteomes" id="UP000007879"/>
    </source>
</evidence>
<dbReference type="CDD" id="cd16030">
    <property type="entry name" value="iduronate-2-sulfatase"/>
    <property type="match status" value="1"/>
</dbReference>
<evidence type="ECO:0000256" key="2">
    <source>
        <dbReference type="ARBA" id="ARBA00008779"/>
    </source>
</evidence>
<keyword evidence="4 7" id="KW-0732">Signal</keyword>
<dbReference type="KEGG" id="aqu:100634409"/>
<dbReference type="GO" id="GO:0005737">
    <property type="term" value="C:cytoplasm"/>
    <property type="evidence" value="ECO:0007669"/>
    <property type="project" value="TreeGrafter"/>
</dbReference>
<dbReference type="InterPro" id="IPR000917">
    <property type="entry name" value="Sulfatase_N"/>
</dbReference>
<keyword evidence="10" id="KW-1185">Reference proteome</keyword>
<evidence type="ECO:0000313" key="9">
    <source>
        <dbReference type="EnsemblMetazoa" id="Aqu2.1.20498_001"/>
    </source>
</evidence>
<dbReference type="EnsemblMetazoa" id="Aqu2.1.20498_001">
    <property type="protein sequence ID" value="Aqu2.1.20498_001"/>
    <property type="gene ID" value="Aqu2.1.20498"/>
</dbReference>
<evidence type="ECO:0000256" key="4">
    <source>
        <dbReference type="ARBA" id="ARBA00022729"/>
    </source>
</evidence>
<keyword evidence="3" id="KW-0479">Metal-binding</keyword>
<evidence type="ECO:0000256" key="5">
    <source>
        <dbReference type="ARBA" id="ARBA00022801"/>
    </source>
</evidence>
<keyword evidence="5" id="KW-0378">Hydrolase</keyword>
<dbReference type="Proteomes" id="UP000007879">
    <property type="component" value="Unassembled WGS sequence"/>
</dbReference>
<accession>A0A1X7TZE8</accession>
<reference evidence="10" key="1">
    <citation type="journal article" date="2010" name="Nature">
        <title>The Amphimedon queenslandica genome and the evolution of animal complexity.</title>
        <authorList>
            <person name="Srivastava M."/>
            <person name="Simakov O."/>
            <person name="Chapman J."/>
            <person name="Fahey B."/>
            <person name="Gauthier M.E."/>
            <person name="Mitros T."/>
            <person name="Richards G.S."/>
            <person name="Conaco C."/>
            <person name="Dacre M."/>
            <person name="Hellsten U."/>
            <person name="Larroux C."/>
            <person name="Putnam N.H."/>
            <person name="Stanke M."/>
            <person name="Adamska M."/>
            <person name="Darling A."/>
            <person name="Degnan S.M."/>
            <person name="Oakley T.H."/>
            <person name="Plachetzki D.C."/>
            <person name="Zhai Y."/>
            <person name="Adamski M."/>
            <person name="Calcino A."/>
            <person name="Cummins S.F."/>
            <person name="Goodstein D.M."/>
            <person name="Harris C."/>
            <person name="Jackson D.J."/>
            <person name="Leys S.P."/>
            <person name="Shu S."/>
            <person name="Woodcroft B.J."/>
            <person name="Vervoort M."/>
            <person name="Kosik K.S."/>
            <person name="Manning G."/>
            <person name="Degnan B.M."/>
            <person name="Rokhsar D.S."/>
        </authorList>
    </citation>
    <scope>NUCLEOTIDE SEQUENCE [LARGE SCALE GENOMIC DNA]</scope>
</reference>
<evidence type="ECO:0000256" key="1">
    <source>
        <dbReference type="ARBA" id="ARBA00001913"/>
    </source>
</evidence>
<dbReference type="Gene3D" id="3.40.720.10">
    <property type="entry name" value="Alkaline Phosphatase, subunit A"/>
    <property type="match status" value="1"/>
</dbReference>
<comment type="cofactor">
    <cofactor evidence="1">
        <name>Ca(2+)</name>
        <dbReference type="ChEBI" id="CHEBI:29108"/>
    </cofactor>
</comment>
<dbReference type="InterPro" id="IPR035874">
    <property type="entry name" value="IDS"/>
</dbReference>
<dbReference type="OrthoDB" id="96314at2759"/>
<reference evidence="9" key="2">
    <citation type="submission" date="2017-05" db="UniProtKB">
        <authorList>
            <consortium name="EnsemblMetazoa"/>
        </authorList>
    </citation>
    <scope>IDENTIFICATION</scope>
</reference>
<evidence type="ECO:0000256" key="7">
    <source>
        <dbReference type="SAM" id="SignalP"/>
    </source>
</evidence>
<dbReference type="PANTHER" id="PTHR45953:SF1">
    <property type="entry name" value="IDURONATE 2-SULFATASE"/>
    <property type="match status" value="1"/>
</dbReference>
<dbReference type="STRING" id="400682.A0A1X7TZE8"/>
<dbReference type="EnsemblMetazoa" id="XM_003389412.1">
    <property type="protein sequence ID" value="XP_003389460.1"/>
    <property type="gene ID" value="LOC100634409"/>
</dbReference>
<evidence type="ECO:0000256" key="6">
    <source>
        <dbReference type="ARBA" id="ARBA00022837"/>
    </source>
</evidence>
<comment type="similarity">
    <text evidence="2">Belongs to the sulfatase family.</text>
</comment>
<sequence>MAGYMLQLLFTSSLVLLSSVTVYGSKPKNVLFMPVDDLRPQMLEAYDQGYIHTPNLDRLAKESLVFQRAYCQHAVCIPSRNSFMTGKRPDTTGVWIGLGNSSFRVTGPDWISLPEHFKNNGFTTLGGGKTYHPGSPPDWDEPKSWSQDQPYFAFKGSNCPKPNKMMLGSPEGDVSKIDTWCFLDEKDYPDSYHYDWKLANHTMATLQYVKDKGDPWFVAAGFRRPHVPWMMPKRYWDMYSTSDIPTVLHRERPRGSPDIAFHNQGVFLNSNGTKYLPMPTPFPFEIQQEVRHAYYASVSWVDSQIGRVLNALDDMSLTDDTLVVLFGDHGYQLGEHDSWHKQTNWELAARVPLIIRAPWKPTSAGKRSYALVELVDLYKTISELVGALLPGDDIEGTSFAALFDSPDLNAQEAAKLLNKTAAAYSQYPRCPNNMTYLWDDNSCNKGDKTIYMGYSVRVPNWRYTAWMEWEDGKGKWDKKPYAIELYDHHQDDAPNGGTENDFNQCEIENVAESNSDIAKNLQQQLKDFFDK</sequence>
<dbReference type="PANTHER" id="PTHR45953">
    <property type="entry name" value="IDURONATE 2-SULFATASE"/>
    <property type="match status" value="1"/>
</dbReference>